<evidence type="ECO:0000313" key="7">
    <source>
        <dbReference type="EMBL" id="QIK73639.1"/>
    </source>
</evidence>
<evidence type="ECO:0000313" key="8">
    <source>
        <dbReference type="Proteomes" id="UP000501058"/>
    </source>
</evidence>
<organism evidence="7 8">
    <name type="scientific">Propioniciclava coleopterorum</name>
    <dbReference type="NCBI Taxonomy" id="2714937"/>
    <lineage>
        <taxon>Bacteria</taxon>
        <taxon>Bacillati</taxon>
        <taxon>Actinomycetota</taxon>
        <taxon>Actinomycetes</taxon>
        <taxon>Propionibacteriales</taxon>
        <taxon>Propionibacteriaceae</taxon>
        <taxon>Propioniciclava</taxon>
    </lineage>
</organism>
<gene>
    <name evidence="7" type="ORF">G7070_16940</name>
</gene>
<keyword evidence="5" id="KW-0560">Oxidoreductase</keyword>
<evidence type="ECO:0000259" key="6">
    <source>
        <dbReference type="Pfam" id="PF00107"/>
    </source>
</evidence>
<dbReference type="PANTHER" id="PTHR43350:SF19">
    <property type="entry name" value="D-GULOSIDE 3-DEHYDROGENASE"/>
    <property type="match status" value="1"/>
</dbReference>
<proteinExistence type="inferred from homology"/>
<keyword evidence="8" id="KW-1185">Reference proteome</keyword>
<feature type="domain" description="Alcohol dehydrogenase-like C-terminal" evidence="6">
    <location>
        <begin position="166"/>
        <end position="281"/>
    </location>
</feature>
<dbReference type="SUPFAM" id="SSF51735">
    <property type="entry name" value="NAD(P)-binding Rossmann-fold domains"/>
    <property type="match status" value="1"/>
</dbReference>
<evidence type="ECO:0000256" key="5">
    <source>
        <dbReference type="ARBA" id="ARBA00023002"/>
    </source>
</evidence>
<evidence type="ECO:0000256" key="1">
    <source>
        <dbReference type="ARBA" id="ARBA00001947"/>
    </source>
</evidence>
<dbReference type="Gene3D" id="3.90.180.10">
    <property type="entry name" value="Medium-chain alcohol dehydrogenases, catalytic domain"/>
    <property type="match status" value="2"/>
</dbReference>
<reference evidence="7 8" key="1">
    <citation type="submission" date="2020-03" db="EMBL/GenBank/DDBJ databases">
        <title>Propioniciclava sp. nov., isolated from Hydrophilus acuminatus.</title>
        <authorList>
            <person name="Hyun D.-W."/>
            <person name="Bae J.-W."/>
        </authorList>
    </citation>
    <scope>NUCLEOTIDE SEQUENCE [LARGE SCALE GENOMIC DNA]</scope>
    <source>
        <strain evidence="7 8">HDW11</strain>
    </source>
</reference>
<dbReference type="Proteomes" id="UP000501058">
    <property type="component" value="Chromosome"/>
</dbReference>
<dbReference type="SUPFAM" id="SSF50129">
    <property type="entry name" value="GroES-like"/>
    <property type="match status" value="1"/>
</dbReference>
<dbReference type="EMBL" id="CP049865">
    <property type="protein sequence ID" value="QIK73639.1"/>
    <property type="molecule type" value="Genomic_DNA"/>
</dbReference>
<dbReference type="PANTHER" id="PTHR43350">
    <property type="entry name" value="NAD-DEPENDENT ALCOHOL DEHYDROGENASE"/>
    <property type="match status" value="1"/>
</dbReference>
<keyword evidence="3" id="KW-0479">Metal-binding</keyword>
<dbReference type="InterPro" id="IPR013149">
    <property type="entry name" value="ADH-like_C"/>
</dbReference>
<sequence>MGRVLRFVAPGEVDVVDEPDPPLAAGQVRVDTLFSGISAGTELSAYRGTNPYLTRRWDAEAHLFLDADAAGPAYPLVGWGYSEVGVVVEAAPDVTAVAVGDTVWGIWGHRSRAVLPQEALAGHVVPDEVDPRAATFVRVASVALNGVLNTQLGIGSVVGVVGLGVIGLLATRFAVLSGATVVAVDPIAARRDRAAAWGAAHTFAPGVGLAADVRDLTQGRGADVVLELSGSARALHEAVRLAGPEGVVVASGFYQGDAEGLRLGEEFHHNRVRLQSSQIGAVPPQLAARWTRDRLIFAAAQRVLAGDPDAAALVSDTFGLDEAAAAYDLVDRRGHEALQVLFNFTGS</sequence>
<dbReference type="Pfam" id="PF00107">
    <property type="entry name" value="ADH_zinc_N"/>
    <property type="match status" value="1"/>
</dbReference>
<evidence type="ECO:0000256" key="2">
    <source>
        <dbReference type="ARBA" id="ARBA00008072"/>
    </source>
</evidence>
<dbReference type="AlphaFoldDB" id="A0A6G7YA93"/>
<name>A0A6G7YA93_9ACTN</name>
<comment type="similarity">
    <text evidence="2">Belongs to the zinc-containing alcohol dehydrogenase family.</text>
</comment>
<evidence type="ECO:0000256" key="4">
    <source>
        <dbReference type="ARBA" id="ARBA00022833"/>
    </source>
</evidence>
<dbReference type="CDD" id="cd08255">
    <property type="entry name" value="2-desacetyl-2-hydroxyethyl_bacteriochlorophyllide_like"/>
    <property type="match status" value="1"/>
</dbReference>
<dbReference type="InterPro" id="IPR011032">
    <property type="entry name" value="GroES-like_sf"/>
</dbReference>
<accession>A0A6G7YA93</accession>
<evidence type="ECO:0000256" key="3">
    <source>
        <dbReference type="ARBA" id="ARBA00022723"/>
    </source>
</evidence>
<dbReference type="InterPro" id="IPR036291">
    <property type="entry name" value="NAD(P)-bd_dom_sf"/>
</dbReference>
<keyword evidence="4" id="KW-0862">Zinc</keyword>
<dbReference type="GO" id="GO:0016491">
    <property type="term" value="F:oxidoreductase activity"/>
    <property type="evidence" value="ECO:0007669"/>
    <property type="project" value="UniProtKB-KW"/>
</dbReference>
<dbReference type="KEGG" id="prv:G7070_16940"/>
<dbReference type="Gene3D" id="3.40.50.720">
    <property type="entry name" value="NAD(P)-binding Rossmann-like Domain"/>
    <property type="match status" value="1"/>
</dbReference>
<dbReference type="RefSeq" id="WP_166234706.1">
    <property type="nucleotide sequence ID" value="NZ_CP049865.1"/>
</dbReference>
<protein>
    <submittedName>
        <fullName evidence="7">Zinc-binding dehydrogenase</fullName>
    </submittedName>
</protein>
<dbReference type="GO" id="GO:0046872">
    <property type="term" value="F:metal ion binding"/>
    <property type="evidence" value="ECO:0007669"/>
    <property type="project" value="UniProtKB-KW"/>
</dbReference>
<comment type="cofactor">
    <cofactor evidence="1">
        <name>Zn(2+)</name>
        <dbReference type="ChEBI" id="CHEBI:29105"/>
    </cofactor>
</comment>